<dbReference type="AlphaFoldDB" id="A0AAV4V0R1"/>
<dbReference type="Proteomes" id="UP001054945">
    <property type="component" value="Unassembled WGS sequence"/>
</dbReference>
<gene>
    <name evidence="1" type="ORF">CEXT_579611</name>
</gene>
<evidence type="ECO:0000313" key="1">
    <source>
        <dbReference type="EMBL" id="GIY63816.1"/>
    </source>
</evidence>
<accession>A0AAV4V0R1</accession>
<name>A0AAV4V0R1_CAEEX</name>
<organism evidence="1 2">
    <name type="scientific">Caerostris extrusa</name>
    <name type="common">Bark spider</name>
    <name type="synonym">Caerostris bankana</name>
    <dbReference type="NCBI Taxonomy" id="172846"/>
    <lineage>
        <taxon>Eukaryota</taxon>
        <taxon>Metazoa</taxon>
        <taxon>Ecdysozoa</taxon>
        <taxon>Arthropoda</taxon>
        <taxon>Chelicerata</taxon>
        <taxon>Arachnida</taxon>
        <taxon>Araneae</taxon>
        <taxon>Araneomorphae</taxon>
        <taxon>Entelegynae</taxon>
        <taxon>Araneoidea</taxon>
        <taxon>Araneidae</taxon>
        <taxon>Caerostris</taxon>
    </lineage>
</organism>
<proteinExistence type="predicted"/>
<protein>
    <submittedName>
        <fullName evidence="1">Uncharacterized protein</fullName>
    </submittedName>
</protein>
<dbReference type="EMBL" id="BPLR01013788">
    <property type="protein sequence ID" value="GIY63816.1"/>
    <property type="molecule type" value="Genomic_DNA"/>
</dbReference>
<comment type="caution">
    <text evidence="1">The sequence shown here is derived from an EMBL/GenBank/DDBJ whole genome shotgun (WGS) entry which is preliminary data.</text>
</comment>
<keyword evidence="2" id="KW-1185">Reference proteome</keyword>
<sequence length="94" mass="10366">MSRRIPLNRANPASWELMLSLDCSQTALEPLHTAYDENTHTIKLTKTSGTLLLSTSGTLLGICFLQTGTSGTLVRNVFFVCRCHWKSYPFGTGS</sequence>
<evidence type="ECO:0000313" key="2">
    <source>
        <dbReference type="Proteomes" id="UP001054945"/>
    </source>
</evidence>
<reference evidence="1 2" key="1">
    <citation type="submission" date="2021-06" db="EMBL/GenBank/DDBJ databases">
        <title>Caerostris extrusa draft genome.</title>
        <authorList>
            <person name="Kono N."/>
            <person name="Arakawa K."/>
        </authorList>
    </citation>
    <scope>NUCLEOTIDE SEQUENCE [LARGE SCALE GENOMIC DNA]</scope>
</reference>